<feature type="signal peptide" evidence="2">
    <location>
        <begin position="1"/>
        <end position="19"/>
    </location>
</feature>
<feature type="compositionally biased region" description="Low complexity" evidence="1">
    <location>
        <begin position="35"/>
        <end position="54"/>
    </location>
</feature>
<dbReference type="InterPro" id="IPR058248">
    <property type="entry name" value="Lxx211020-like"/>
</dbReference>
<keyword evidence="4" id="KW-1185">Reference proteome</keyword>
<evidence type="ECO:0000256" key="1">
    <source>
        <dbReference type="SAM" id="MobiDB-lite"/>
    </source>
</evidence>
<dbReference type="SUPFAM" id="SSF110087">
    <property type="entry name" value="DR1885-like metal-binding protein"/>
    <property type="match status" value="1"/>
</dbReference>
<accession>A0A1L7CSA5</accession>
<dbReference type="RefSeq" id="WP_075663706.1">
    <property type="nucleotide sequence ID" value="NZ_CP009247.1"/>
</dbReference>
<dbReference type="STRING" id="1437875.CFRA_05055"/>
<keyword evidence="2" id="KW-0732">Signal</keyword>
<organism evidence="3 4">
    <name type="scientific">Corynebacterium frankenforstense DSM 45800</name>
    <dbReference type="NCBI Taxonomy" id="1437875"/>
    <lineage>
        <taxon>Bacteria</taxon>
        <taxon>Bacillati</taxon>
        <taxon>Actinomycetota</taxon>
        <taxon>Actinomycetes</taxon>
        <taxon>Mycobacteriales</taxon>
        <taxon>Corynebacteriaceae</taxon>
        <taxon>Corynebacterium</taxon>
    </lineage>
</organism>
<evidence type="ECO:0000256" key="2">
    <source>
        <dbReference type="SAM" id="SignalP"/>
    </source>
</evidence>
<evidence type="ECO:0008006" key="5">
    <source>
        <dbReference type="Google" id="ProtNLM"/>
    </source>
</evidence>
<dbReference type="PANTHER" id="PTHR36302">
    <property type="entry name" value="BLR7088 PROTEIN"/>
    <property type="match status" value="1"/>
</dbReference>
<dbReference type="InterPro" id="IPR007410">
    <property type="entry name" value="LpqE-like"/>
</dbReference>
<dbReference type="PROSITE" id="PS51257">
    <property type="entry name" value="PROKAR_LIPOPROTEIN"/>
    <property type="match status" value="1"/>
</dbReference>
<protein>
    <recommendedName>
        <fullName evidence="5">Copper chaperone</fullName>
    </recommendedName>
</protein>
<dbReference type="KEGG" id="cfk:CFRA_05055"/>
<dbReference type="InterPro" id="IPR036182">
    <property type="entry name" value="PCuAC_sf"/>
</dbReference>
<sequence>MKHLSKRPPMMLAALTATAALALAGCSPANEQDSEATSPESSQATSAAESTAEAADSELTFDDAVVRAKGEDNHMTGIFGTLVNHTDRDLSITGFTTSLGAPKNQMHETVDGVMQEMTTPMTIPAGGERVLEPGGDHLMVMDYETPVAAGDTVDITFELADGSTVEAKDVPVRTLLPGDEDYGDLAGQEHGGHEGMEGMEGMDHSGHEGMDHGDSGNMDGMEGMDHSGHEGH</sequence>
<feature type="chain" id="PRO_5039472995" description="Copper chaperone" evidence="2">
    <location>
        <begin position="20"/>
        <end position="232"/>
    </location>
</feature>
<dbReference type="EMBL" id="CP009247">
    <property type="protein sequence ID" value="APT88722.1"/>
    <property type="molecule type" value="Genomic_DNA"/>
</dbReference>
<feature type="region of interest" description="Disordered" evidence="1">
    <location>
        <begin position="176"/>
        <end position="232"/>
    </location>
</feature>
<feature type="region of interest" description="Disordered" evidence="1">
    <location>
        <begin position="26"/>
        <end position="59"/>
    </location>
</feature>
<reference evidence="3 4" key="1">
    <citation type="submission" date="2014-08" db="EMBL/GenBank/DDBJ databases">
        <title>Complete genome sequence of Corynebacterium frankenforstense ST18(T) (=DSM 45800(T)), isolated from raw cow milk.</title>
        <authorList>
            <person name="Ruckert C."/>
            <person name="Albersmeier A."/>
            <person name="Winkler A."/>
            <person name="Lipski A."/>
            <person name="Kalinowski J."/>
        </authorList>
    </citation>
    <scope>NUCLEOTIDE SEQUENCE [LARGE SCALE GENOMIC DNA]</scope>
    <source>
        <strain evidence="3 4">ST18</strain>
    </source>
</reference>
<gene>
    <name evidence="3" type="ORF">CFRA_05055</name>
</gene>
<proteinExistence type="predicted"/>
<dbReference type="Proteomes" id="UP000185434">
    <property type="component" value="Chromosome"/>
</dbReference>
<dbReference type="Gene3D" id="2.60.40.1890">
    <property type="entry name" value="PCu(A)C copper chaperone"/>
    <property type="match status" value="1"/>
</dbReference>
<dbReference type="AlphaFoldDB" id="A0A1L7CSA5"/>
<feature type="compositionally biased region" description="Basic and acidic residues" evidence="1">
    <location>
        <begin position="223"/>
        <end position="232"/>
    </location>
</feature>
<evidence type="ECO:0000313" key="3">
    <source>
        <dbReference type="EMBL" id="APT88722.1"/>
    </source>
</evidence>
<feature type="compositionally biased region" description="Basic and acidic residues" evidence="1">
    <location>
        <begin position="190"/>
        <end position="214"/>
    </location>
</feature>
<dbReference type="Pfam" id="PF04314">
    <property type="entry name" value="PCuAC"/>
    <property type="match status" value="1"/>
</dbReference>
<evidence type="ECO:0000313" key="4">
    <source>
        <dbReference type="Proteomes" id="UP000185434"/>
    </source>
</evidence>
<name>A0A1L7CSA5_9CORY</name>
<dbReference type="PANTHER" id="PTHR36302:SF1">
    <property type="entry name" value="COPPER CHAPERONE PCU(A)C"/>
    <property type="match status" value="1"/>
</dbReference>